<name>A0A6J4RTS2_9ACTN</name>
<dbReference type="EMBL" id="CADCVI010000151">
    <property type="protein sequence ID" value="CAA9475760.1"/>
    <property type="molecule type" value="Genomic_DNA"/>
</dbReference>
<accession>A0A6J4RTS2</accession>
<feature type="non-terminal residue" evidence="1">
    <location>
        <position position="1"/>
    </location>
</feature>
<sequence length="49" mass="5522">DRPRLGACLGGRRRGVRRVVHGLRDRLQLRRVLRADLGRVRHRAVGVGG</sequence>
<protein>
    <submittedName>
        <fullName evidence="1">Uncharacterized protein</fullName>
    </submittedName>
</protein>
<feature type="non-terminal residue" evidence="1">
    <location>
        <position position="49"/>
    </location>
</feature>
<evidence type="ECO:0000313" key="1">
    <source>
        <dbReference type="EMBL" id="CAA9475760.1"/>
    </source>
</evidence>
<organism evidence="1">
    <name type="scientific">uncultured Rubrobacteraceae bacterium</name>
    <dbReference type="NCBI Taxonomy" id="349277"/>
    <lineage>
        <taxon>Bacteria</taxon>
        <taxon>Bacillati</taxon>
        <taxon>Actinomycetota</taxon>
        <taxon>Rubrobacteria</taxon>
        <taxon>Rubrobacterales</taxon>
        <taxon>Rubrobacteraceae</taxon>
        <taxon>environmental samples</taxon>
    </lineage>
</organism>
<proteinExistence type="predicted"/>
<gene>
    <name evidence="1" type="ORF">AVDCRST_MAG25-2398</name>
</gene>
<reference evidence="1" key="1">
    <citation type="submission" date="2020-02" db="EMBL/GenBank/DDBJ databases">
        <authorList>
            <person name="Meier V. D."/>
        </authorList>
    </citation>
    <scope>NUCLEOTIDE SEQUENCE</scope>
    <source>
        <strain evidence="1">AVDCRST_MAG25</strain>
    </source>
</reference>
<dbReference type="AlphaFoldDB" id="A0A6J4RTS2"/>